<keyword evidence="1" id="KW-0175">Coiled coil</keyword>
<comment type="caution">
    <text evidence="2">The sequence shown here is derived from an EMBL/GenBank/DDBJ whole genome shotgun (WGS) entry which is preliminary data.</text>
</comment>
<dbReference type="Proteomes" id="UP000250416">
    <property type="component" value="Unassembled WGS sequence"/>
</dbReference>
<dbReference type="AlphaFoldDB" id="A0AAE8NKR4"/>
<sequence>MVYGPQMTGLSHELDLAKAENNALKEQIKASKWAANAQSLFLRFALEMVPNKIKSSDPVFEALRNFANSTIHGCEIDETLDQALQALVQTKVERPSD</sequence>
<name>A0AAE8NKR4_BURCE</name>
<evidence type="ECO:0000313" key="3">
    <source>
        <dbReference type="Proteomes" id="UP000250416"/>
    </source>
</evidence>
<organism evidence="2 3">
    <name type="scientific">Burkholderia cepacia</name>
    <name type="common">Pseudomonas cepacia</name>
    <dbReference type="NCBI Taxonomy" id="292"/>
    <lineage>
        <taxon>Bacteria</taxon>
        <taxon>Pseudomonadati</taxon>
        <taxon>Pseudomonadota</taxon>
        <taxon>Betaproteobacteria</taxon>
        <taxon>Burkholderiales</taxon>
        <taxon>Burkholderiaceae</taxon>
        <taxon>Burkholderia</taxon>
        <taxon>Burkholderia cepacia complex</taxon>
    </lineage>
</organism>
<protein>
    <submittedName>
        <fullName evidence="2">Uncharacterized protein</fullName>
    </submittedName>
</protein>
<evidence type="ECO:0000313" key="2">
    <source>
        <dbReference type="EMBL" id="SQA59087.1"/>
    </source>
</evidence>
<accession>A0AAE8NKR4</accession>
<gene>
    <name evidence="2" type="ORF">NCTC10661_06487</name>
</gene>
<reference evidence="2 3" key="1">
    <citation type="submission" date="2018-06" db="EMBL/GenBank/DDBJ databases">
        <authorList>
            <consortium name="Pathogen Informatics"/>
            <person name="Doyle S."/>
        </authorList>
    </citation>
    <scope>NUCLEOTIDE SEQUENCE [LARGE SCALE GENOMIC DNA]</scope>
    <source>
        <strain evidence="2 3">NCTC10661</strain>
    </source>
</reference>
<feature type="coiled-coil region" evidence="1">
    <location>
        <begin position="7"/>
        <end position="34"/>
    </location>
</feature>
<proteinExistence type="predicted"/>
<dbReference type="EMBL" id="UARD01000054">
    <property type="protein sequence ID" value="SQA59087.1"/>
    <property type="molecule type" value="Genomic_DNA"/>
</dbReference>
<evidence type="ECO:0000256" key="1">
    <source>
        <dbReference type="SAM" id="Coils"/>
    </source>
</evidence>